<sequence length="65" mass="7561">MNKIEICNECGRDVSWGSGLFVNRVLDFDDYKTRKEINKPFPKGDYICRECEEKLSASLIREDNA</sequence>
<accession>X1C6R8</accession>
<proteinExistence type="predicted"/>
<gene>
    <name evidence="1" type="ORF">S01H4_46555</name>
</gene>
<comment type="caution">
    <text evidence="1">The sequence shown here is derived from an EMBL/GenBank/DDBJ whole genome shotgun (WGS) entry which is preliminary data.</text>
</comment>
<name>X1C6R8_9ZZZZ</name>
<organism evidence="1">
    <name type="scientific">marine sediment metagenome</name>
    <dbReference type="NCBI Taxonomy" id="412755"/>
    <lineage>
        <taxon>unclassified sequences</taxon>
        <taxon>metagenomes</taxon>
        <taxon>ecological metagenomes</taxon>
    </lineage>
</organism>
<dbReference type="EMBL" id="BART01026029">
    <property type="protein sequence ID" value="GAG92088.1"/>
    <property type="molecule type" value="Genomic_DNA"/>
</dbReference>
<dbReference type="AlphaFoldDB" id="X1C6R8"/>
<protein>
    <submittedName>
        <fullName evidence="1">Uncharacterized protein</fullName>
    </submittedName>
</protein>
<evidence type="ECO:0000313" key="1">
    <source>
        <dbReference type="EMBL" id="GAG92088.1"/>
    </source>
</evidence>
<reference evidence="1" key="1">
    <citation type="journal article" date="2014" name="Front. Microbiol.">
        <title>High frequency of phylogenetically diverse reductive dehalogenase-homologous genes in deep subseafloor sedimentary metagenomes.</title>
        <authorList>
            <person name="Kawai M."/>
            <person name="Futagami T."/>
            <person name="Toyoda A."/>
            <person name="Takaki Y."/>
            <person name="Nishi S."/>
            <person name="Hori S."/>
            <person name="Arai W."/>
            <person name="Tsubouchi T."/>
            <person name="Morono Y."/>
            <person name="Uchiyama I."/>
            <person name="Ito T."/>
            <person name="Fujiyama A."/>
            <person name="Inagaki F."/>
            <person name="Takami H."/>
        </authorList>
    </citation>
    <scope>NUCLEOTIDE SEQUENCE</scope>
    <source>
        <strain evidence="1">Expedition CK06-06</strain>
    </source>
</reference>